<evidence type="ECO:0000256" key="1">
    <source>
        <dbReference type="ARBA" id="ARBA00010140"/>
    </source>
</evidence>
<reference evidence="6 7" key="1">
    <citation type="submission" date="2013-11" db="EMBL/GenBank/DDBJ databases">
        <title>Opisthorchis viverrini - life in the bile duct.</title>
        <authorList>
            <person name="Young N.D."/>
            <person name="Nagarajan N."/>
            <person name="Lin S.J."/>
            <person name="Korhonen P.K."/>
            <person name="Jex A.R."/>
            <person name="Hall R.S."/>
            <person name="Safavi-Hemami H."/>
            <person name="Kaewkong W."/>
            <person name="Bertrand D."/>
            <person name="Gao S."/>
            <person name="Seet Q."/>
            <person name="Wongkham S."/>
            <person name="Teh B.T."/>
            <person name="Wongkham C."/>
            <person name="Intapan P.M."/>
            <person name="Maleewong W."/>
            <person name="Yang X."/>
            <person name="Hu M."/>
            <person name="Wang Z."/>
            <person name="Hofmann A."/>
            <person name="Sternberg P.W."/>
            <person name="Tan P."/>
            <person name="Wang J."/>
            <person name="Gasser R.B."/>
        </authorList>
    </citation>
    <scope>NUCLEOTIDE SEQUENCE [LARGE SCALE GENOMIC DNA]</scope>
</reference>
<evidence type="ECO:0000259" key="5">
    <source>
        <dbReference type="PROSITE" id="PS51194"/>
    </source>
</evidence>
<evidence type="ECO:0000256" key="3">
    <source>
        <dbReference type="ARBA" id="ARBA00022840"/>
    </source>
</evidence>
<dbReference type="InterPro" id="IPR036388">
    <property type="entry name" value="WH-like_DNA-bd_sf"/>
</dbReference>
<gene>
    <name evidence="6" type="ORF">T265_13216</name>
</gene>
<evidence type="ECO:0008006" key="8">
    <source>
        <dbReference type="Google" id="ProtNLM"/>
    </source>
</evidence>
<dbReference type="RefSeq" id="XP_009166037.1">
    <property type="nucleotide sequence ID" value="XM_009167773.1"/>
</dbReference>
<evidence type="ECO:0000313" key="6">
    <source>
        <dbReference type="EMBL" id="KER30250.1"/>
    </source>
</evidence>
<dbReference type="Pfam" id="PF00270">
    <property type="entry name" value="DEAD"/>
    <property type="match status" value="1"/>
</dbReference>
<dbReference type="InterPro" id="IPR001650">
    <property type="entry name" value="Helicase_C-like"/>
</dbReference>
<dbReference type="Gene3D" id="3.40.50.300">
    <property type="entry name" value="P-loop containing nucleotide triphosphate hydrolases"/>
    <property type="match status" value="2"/>
</dbReference>
<dbReference type="GeneID" id="20327383"/>
<dbReference type="CTD" id="20327383"/>
<sequence length="447" mass="50242">MYTGDSEQLDRDQLTKMALIVTTPVILGYEPKFILCIQEKLDFLTKSSDEELKLLPMVRYCFVDEIHLLRDPERGPLLEALVTRIKAISNPRFVCVSATMANSEDRNSFGSEFRPGLVQKIVLGFYRQKSQSIFQFDSVLNYKLASVIATYSENKPVLIFCTTRRGTVQVARDLTKNNHFKTGTMFDEMRSSFAAKIKDSQLQDVLKNGVGYHHAGLDADDRRVVEQAFISGCLPILASTSTLSMGMNLPAHLVIIKNTEQLINGQLVGYSSTQISQMIGRAGRPQFDSKGIAVVMTSSDLKLSEYMNTEIALGVITNLSEAVNWLKSTFFYTSQTVRIFMCKVPTGFVIKTNYSDLCMTEIKNLQSLGLVEFNGTKSSVTTTGKLMMRNNMEFTTMRMIWELNGTESLEELVHFVGCCPELSDISLRNNEKVQLNNLNRARGRHAL</sequence>
<keyword evidence="7" id="KW-1185">Reference proteome</keyword>
<dbReference type="GO" id="GO:0016787">
    <property type="term" value="F:hydrolase activity"/>
    <property type="evidence" value="ECO:0007669"/>
    <property type="project" value="UniProtKB-KW"/>
</dbReference>
<accession>A0A075A3W8</accession>
<dbReference type="Pfam" id="PF00271">
    <property type="entry name" value="Helicase_C"/>
    <property type="match status" value="1"/>
</dbReference>
<evidence type="ECO:0000256" key="2">
    <source>
        <dbReference type="ARBA" id="ARBA00022741"/>
    </source>
</evidence>
<dbReference type="GO" id="GO:0005524">
    <property type="term" value="F:ATP binding"/>
    <property type="evidence" value="ECO:0007669"/>
    <property type="project" value="UniProtKB-KW"/>
</dbReference>
<dbReference type="EMBL" id="KL596664">
    <property type="protein sequence ID" value="KER30250.1"/>
    <property type="molecule type" value="Genomic_DNA"/>
</dbReference>
<dbReference type="OrthoDB" id="5575at2759"/>
<dbReference type="InterPro" id="IPR052247">
    <property type="entry name" value="Meiotic_Crossover_Helicase"/>
</dbReference>
<dbReference type="PROSITE" id="PS51194">
    <property type="entry name" value="HELICASE_CTER"/>
    <property type="match status" value="1"/>
</dbReference>
<dbReference type="Gene3D" id="1.10.3380.10">
    <property type="entry name" value="Sec63 N-terminal domain-like domain"/>
    <property type="match status" value="1"/>
</dbReference>
<dbReference type="PROSITE" id="PS51192">
    <property type="entry name" value="HELICASE_ATP_BIND_1"/>
    <property type="match status" value="1"/>
</dbReference>
<dbReference type="SUPFAM" id="SSF52540">
    <property type="entry name" value="P-loop containing nucleoside triphosphate hydrolases"/>
    <property type="match status" value="2"/>
</dbReference>
<dbReference type="SMART" id="SM00490">
    <property type="entry name" value="HELICc"/>
    <property type="match status" value="1"/>
</dbReference>
<name>A0A075A3W8_OPIVI</name>
<dbReference type="AlphaFoldDB" id="A0A075A3W8"/>
<dbReference type="Pfam" id="PF02889">
    <property type="entry name" value="Sec63"/>
    <property type="match status" value="1"/>
</dbReference>
<dbReference type="GO" id="GO:0043138">
    <property type="term" value="F:3'-5' DNA helicase activity"/>
    <property type="evidence" value="ECO:0007669"/>
    <property type="project" value="UniProtKB-EC"/>
</dbReference>
<evidence type="ECO:0000313" key="7">
    <source>
        <dbReference type="Proteomes" id="UP000054324"/>
    </source>
</evidence>
<organism evidence="6 7">
    <name type="scientific">Opisthorchis viverrini</name>
    <name type="common">Southeast Asian liver fluke</name>
    <dbReference type="NCBI Taxonomy" id="6198"/>
    <lineage>
        <taxon>Eukaryota</taxon>
        <taxon>Metazoa</taxon>
        <taxon>Spiralia</taxon>
        <taxon>Lophotrochozoa</taxon>
        <taxon>Platyhelminthes</taxon>
        <taxon>Trematoda</taxon>
        <taxon>Digenea</taxon>
        <taxon>Opisthorchiida</taxon>
        <taxon>Opisthorchiata</taxon>
        <taxon>Opisthorchiidae</taxon>
        <taxon>Opisthorchis</taxon>
    </lineage>
</organism>
<dbReference type="Gene3D" id="1.10.10.10">
    <property type="entry name" value="Winged helix-like DNA-binding domain superfamily/Winged helix DNA-binding domain"/>
    <property type="match status" value="1"/>
</dbReference>
<dbReference type="InterPro" id="IPR004179">
    <property type="entry name" value="Sec63-dom"/>
</dbReference>
<dbReference type="InterPro" id="IPR011545">
    <property type="entry name" value="DEAD/DEAH_box_helicase_dom"/>
</dbReference>
<dbReference type="InterPro" id="IPR027417">
    <property type="entry name" value="P-loop_NTPase"/>
</dbReference>
<dbReference type="Proteomes" id="UP000054324">
    <property type="component" value="Unassembled WGS sequence"/>
</dbReference>
<feature type="domain" description="Helicase ATP-binding" evidence="4">
    <location>
        <begin position="1"/>
        <end position="118"/>
    </location>
</feature>
<dbReference type="InterPro" id="IPR014001">
    <property type="entry name" value="Helicase_ATP-bd"/>
</dbReference>
<feature type="non-terminal residue" evidence="6">
    <location>
        <position position="447"/>
    </location>
</feature>
<keyword evidence="3" id="KW-0067">ATP-binding</keyword>
<protein>
    <recommendedName>
        <fullName evidence="8">Helicase protein</fullName>
    </recommendedName>
</protein>
<dbReference type="GO" id="GO:0003676">
    <property type="term" value="F:nucleic acid binding"/>
    <property type="evidence" value="ECO:0007669"/>
    <property type="project" value="InterPro"/>
</dbReference>
<comment type="similarity">
    <text evidence="1">Belongs to the helicase family. SKI2 subfamily.</text>
</comment>
<dbReference type="CDD" id="cd18795">
    <property type="entry name" value="SF2_C_Ski2"/>
    <property type="match status" value="1"/>
</dbReference>
<feature type="domain" description="Helicase C-terminal" evidence="5">
    <location>
        <begin position="143"/>
        <end position="327"/>
    </location>
</feature>
<dbReference type="KEGG" id="ovi:T265_13216"/>
<dbReference type="PANTHER" id="PTHR47835:SF3">
    <property type="entry name" value="HELICASE FOR MEIOSIS 1"/>
    <property type="match status" value="1"/>
</dbReference>
<keyword evidence="2" id="KW-0547">Nucleotide-binding</keyword>
<dbReference type="PANTHER" id="PTHR47835">
    <property type="entry name" value="HFM1, ATP DEPENDENT DNA HELICASE HOMOLOG"/>
    <property type="match status" value="1"/>
</dbReference>
<evidence type="ECO:0000259" key="4">
    <source>
        <dbReference type="PROSITE" id="PS51192"/>
    </source>
</evidence>
<dbReference type="STRING" id="6198.A0A075A3W8"/>
<dbReference type="GO" id="GO:0051321">
    <property type="term" value="P:meiotic cell cycle"/>
    <property type="evidence" value="ECO:0007669"/>
    <property type="project" value="UniProtKB-KW"/>
</dbReference>
<proteinExistence type="inferred from homology"/>